<keyword evidence="4 5" id="KW-0694">RNA-binding</keyword>
<dbReference type="GO" id="GO:0003723">
    <property type="term" value="F:RNA binding"/>
    <property type="evidence" value="ECO:0007669"/>
    <property type="project" value="UniProtKB-UniRule"/>
</dbReference>
<organism evidence="7 8">
    <name type="scientific">Chaetoceros tenuissimus</name>
    <dbReference type="NCBI Taxonomy" id="426638"/>
    <lineage>
        <taxon>Eukaryota</taxon>
        <taxon>Sar</taxon>
        <taxon>Stramenopiles</taxon>
        <taxon>Ochrophyta</taxon>
        <taxon>Bacillariophyta</taxon>
        <taxon>Coscinodiscophyceae</taxon>
        <taxon>Chaetocerotophycidae</taxon>
        <taxon>Chaetocerotales</taxon>
        <taxon>Chaetocerotaceae</taxon>
        <taxon>Chaetoceros</taxon>
    </lineage>
</organism>
<dbReference type="InterPro" id="IPR001678">
    <property type="entry name" value="MeTrfase_RsmB-F_NOP2_dom"/>
</dbReference>
<feature type="binding site" evidence="5">
    <location>
        <position position="330"/>
    </location>
    <ligand>
        <name>S-adenosyl-L-methionine</name>
        <dbReference type="ChEBI" id="CHEBI:59789"/>
    </ligand>
</feature>
<dbReference type="AlphaFoldDB" id="A0AAD3CJM2"/>
<keyword evidence="8" id="KW-1185">Reference proteome</keyword>
<comment type="similarity">
    <text evidence="5">Belongs to the class I-like SAM-binding methyltransferase superfamily. RsmB/NOP family.</text>
</comment>
<evidence type="ECO:0000313" key="8">
    <source>
        <dbReference type="Proteomes" id="UP001054902"/>
    </source>
</evidence>
<evidence type="ECO:0000256" key="3">
    <source>
        <dbReference type="ARBA" id="ARBA00022691"/>
    </source>
</evidence>
<dbReference type="Gene3D" id="3.40.50.150">
    <property type="entry name" value="Vaccinia Virus protein VP39"/>
    <property type="match status" value="1"/>
</dbReference>
<dbReference type="Gene3D" id="2.30.130.10">
    <property type="entry name" value="PUA domain"/>
    <property type="match status" value="1"/>
</dbReference>
<dbReference type="SUPFAM" id="SSF53335">
    <property type="entry name" value="S-adenosyl-L-methionine-dependent methyltransferases"/>
    <property type="match status" value="1"/>
</dbReference>
<evidence type="ECO:0000256" key="4">
    <source>
        <dbReference type="ARBA" id="ARBA00022884"/>
    </source>
</evidence>
<protein>
    <recommendedName>
        <fullName evidence="6">SAM-dependent MTase RsmB/NOP-type domain-containing protein</fullName>
    </recommendedName>
</protein>
<feature type="domain" description="SAM-dependent MTase RsmB/NOP-type" evidence="6">
    <location>
        <begin position="213"/>
        <end position="527"/>
    </location>
</feature>
<dbReference type="PROSITE" id="PS50890">
    <property type="entry name" value="PUA"/>
    <property type="match status" value="1"/>
</dbReference>
<evidence type="ECO:0000313" key="7">
    <source>
        <dbReference type="EMBL" id="GFH45855.1"/>
    </source>
</evidence>
<dbReference type="EMBL" id="BLLK01000022">
    <property type="protein sequence ID" value="GFH45855.1"/>
    <property type="molecule type" value="Genomic_DNA"/>
</dbReference>
<feature type="active site" description="Nucleophile" evidence="5">
    <location>
        <position position="457"/>
    </location>
</feature>
<evidence type="ECO:0000256" key="1">
    <source>
        <dbReference type="ARBA" id="ARBA00022603"/>
    </source>
</evidence>
<gene>
    <name evidence="7" type="ORF">CTEN210_02329</name>
</gene>
<dbReference type="InterPro" id="IPR023267">
    <property type="entry name" value="RCMT"/>
</dbReference>
<dbReference type="InterPro" id="IPR015947">
    <property type="entry name" value="PUA-like_sf"/>
</dbReference>
<dbReference type="PROSITE" id="PS51686">
    <property type="entry name" value="SAM_MT_RSMB_NOP"/>
    <property type="match status" value="1"/>
</dbReference>
<reference evidence="7 8" key="1">
    <citation type="journal article" date="2021" name="Sci. Rep.">
        <title>The genome of the diatom Chaetoceros tenuissimus carries an ancient integrated fragment of an extant virus.</title>
        <authorList>
            <person name="Hongo Y."/>
            <person name="Kimura K."/>
            <person name="Takaki Y."/>
            <person name="Yoshida Y."/>
            <person name="Baba S."/>
            <person name="Kobayashi G."/>
            <person name="Nagasaki K."/>
            <person name="Hano T."/>
            <person name="Tomaru Y."/>
        </authorList>
    </citation>
    <scope>NUCLEOTIDE SEQUENCE [LARGE SCALE GENOMIC DNA]</scope>
    <source>
        <strain evidence="7 8">NIES-3715</strain>
    </source>
</reference>
<feature type="binding site" evidence="5">
    <location>
        <position position="406"/>
    </location>
    <ligand>
        <name>S-adenosyl-L-methionine</name>
        <dbReference type="ChEBI" id="CHEBI:59789"/>
    </ligand>
</feature>
<dbReference type="PRINTS" id="PR02008">
    <property type="entry name" value="RCMTFAMILY"/>
</dbReference>
<name>A0AAD3CJM2_9STRA</name>
<dbReference type="PANTHER" id="PTHR22807">
    <property type="entry name" value="NOP2 YEAST -RELATED NOL1/NOP2/FMU SUN DOMAIN-CONTAINING"/>
    <property type="match status" value="1"/>
</dbReference>
<dbReference type="InterPro" id="IPR029063">
    <property type="entry name" value="SAM-dependent_MTases_sf"/>
</dbReference>
<accession>A0AAD3CJM2</accession>
<dbReference type="InterPro" id="IPR049560">
    <property type="entry name" value="MeTrfase_RsmB-F_NOP2_cat"/>
</dbReference>
<sequence length="527" mass="57925">MSNTVHEDGPFLLSLSDFEVSIPSEIRKYLEAQYLPKYNGDPNKASKHVGRILERMKIPPATTTCRLNHNNANKSELIEKINQVLKLQTYTVKDEVKQIFRVVPNDSFDDVVDVVANDEIKSTETLYKSSMPPASNGEKSTRKKWPNQKVIICDTFCGEAVLRGADVFVKGVLCADKGIHKGDIVAVYANIISNNNLKQNSSSGGSKSIPRGMDAENYTGTCVFLGMGEMMCSRSEIFGQESGLAIEMMNGLISNHGEITTAKACIPLPPLNSQILSGKMVMQNLPSILVGAALDANPNQVIADLCSAPGGKTSHVASIIRNQGIIVAFDKSRKKVVTMKSFFQEQGATCVTPIALDSTKCLLSSDGNYERKGVEEILRDATVSEEDGLKNIEGFFSESFDRIILDPPCSALGLRPKLSINFRKLKELSRHANYATRFVPNAVELLKSGGVLTYSTCTINSDENEKMVKFILDNYPCMKLVPISYDIGQCGLQGVGLTDEQRGMVRRFDSTHELDTMGFFVAKFIKQ</sequence>
<dbReference type="GO" id="GO:0008173">
    <property type="term" value="F:RNA methyltransferase activity"/>
    <property type="evidence" value="ECO:0007669"/>
    <property type="project" value="InterPro"/>
</dbReference>
<comment type="caution">
    <text evidence="7">The sequence shown here is derived from an EMBL/GenBank/DDBJ whole genome shotgun (WGS) entry which is preliminary data.</text>
</comment>
<evidence type="ECO:0000256" key="5">
    <source>
        <dbReference type="PROSITE-ProRule" id="PRU01023"/>
    </source>
</evidence>
<evidence type="ECO:0000259" key="6">
    <source>
        <dbReference type="PROSITE" id="PS51686"/>
    </source>
</evidence>
<dbReference type="Pfam" id="PF01189">
    <property type="entry name" value="Methyltr_RsmB-F"/>
    <property type="match status" value="2"/>
</dbReference>
<proteinExistence type="inferred from homology"/>
<dbReference type="Pfam" id="PF01472">
    <property type="entry name" value="PUA"/>
    <property type="match status" value="1"/>
</dbReference>
<evidence type="ECO:0000256" key="2">
    <source>
        <dbReference type="ARBA" id="ARBA00022679"/>
    </source>
</evidence>
<feature type="binding site" evidence="5">
    <location>
        <begin position="306"/>
        <end position="312"/>
    </location>
    <ligand>
        <name>S-adenosyl-L-methionine</name>
        <dbReference type="ChEBI" id="CHEBI:59789"/>
    </ligand>
</feature>
<feature type="binding site" evidence="5">
    <location>
        <position position="357"/>
    </location>
    <ligand>
        <name>S-adenosyl-L-methionine</name>
        <dbReference type="ChEBI" id="CHEBI:59789"/>
    </ligand>
</feature>
<dbReference type="CDD" id="cd21150">
    <property type="entry name" value="PUA_NSun6-like"/>
    <property type="match status" value="1"/>
</dbReference>
<dbReference type="GO" id="GO:0001510">
    <property type="term" value="P:RNA methylation"/>
    <property type="evidence" value="ECO:0007669"/>
    <property type="project" value="InterPro"/>
</dbReference>
<dbReference type="PANTHER" id="PTHR22807:SF34">
    <property type="entry name" value="TRNA (CYTOSINE(72)-C(5))-METHYLTRANSFERASE NSUN6"/>
    <property type="match status" value="1"/>
</dbReference>
<keyword evidence="1 5" id="KW-0489">Methyltransferase</keyword>
<dbReference type="SUPFAM" id="SSF88697">
    <property type="entry name" value="PUA domain-like"/>
    <property type="match status" value="1"/>
</dbReference>
<keyword evidence="2 5" id="KW-0808">Transferase</keyword>
<dbReference type="InterPro" id="IPR002478">
    <property type="entry name" value="PUA"/>
</dbReference>
<keyword evidence="3 5" id="KW-0949">S-adenosyl-L-methionine</keyword>
<dbReference type="Proteomes" id="UP001054902">
    <property type="component" value="Unassembled WGS sequence"/>
</dbReference>
<dbReference type="InterPro" id="IPR036974">
    <property type="entry name" value="PUA_sf"/>
</dbReference>